<name>A0ABV0T1C7_9TELE</name>
<dbReference type="Proteomes" id="UP001482620">
    <property type="component" value="Unassembled WGS sequence"/>
</dbReference>
<dbReference type="EMBL" id="JAHRIQ010015905">
    <property type="protein sequence ID" value="MEQ2226683.1"/>
    <property type="molecule type" value="Genomic_DNA"/>
</dbReference>
<sequence>MAIQGSQHAVPGCTRDEVLDGYRYGSRHRNDASRSRSCDDAFRSRSRSMHHDDAYMSRHLDDSFRLSNGRWALPLPPAGKY</sequence>
<evidence type="ECO:0000313" key="2">
    <source>
        <dbReference type="Proteomes" id="UP001482620"/>
    </source>
</evidence>
<proteinExistence type="predicted"/>
<evidence type="ECO:0000313" key="1">
    <source>
        <dbReference type="EMBL" id="MEQ2226683.1"/>
    </source>
</evidence>
<organism evidence="1 2">
    <name type="scientific">Ilyodon furcidens</name>
    <name type="common">goldbreast splitfin</name>
    <dbReference type="NCBI Taxonomy" id="33524"/>
    <lineage>
        <taxon>Eukaryota</taxon>
        <taxon>Metazoa</taxon>
        <taxon>Chordata</taxon>
        <taxon>Craniata</taxon>
        <taxon>Vertebrata</taxon>
        <taxon>Euteleostomi</taxon>
        <taxon>Actinopterygii</taxon>
        <taxon>Neopterygii</taxon>
        <taxon>Teleostei</taxon>
        <taxon>Neoteleostei</taxon>
        <taxon>Acanthomorphata</taxon>
        <taxon>Ovalentaria</taxon>
        <taxon>Atherinomorphae</taxon>
        <taxon>Cyprinodontiformes</taxon>
        <taxon>Goodeidae</taxon>
        <taxon>Ilyodon</taxon>
    </lineage>
</organism>
<protein>
    <submittedName>
        <fullName evidence="1">Uncharacterized protein</fullName>
    </submittedName>
</protein>
<accession>A0ABV0T1C7</accession>
<keyword evidence="2" id="KW-1185">Reference proteome</keyword>
<gene>
    <name evidence="1" type="ORF">ILYODFUR_029857</name>
</gene>
<reference evidence="1 2" key="1">
    <citation type="submission" date="2021-06" db="EMBL/GenBank/DDBJ databases">
        <authorList>
            <person name="Palmer J.M."/>
        </authorList>
    </citation>
    <scope>NUCLEOTIDE SEQUENCE [LARGE SCALE GENOMIC DNA]</scope>
    <source>
        <strain evidence="2">if_2019</strain>
        <tissue evidence="1">Muscle</tissue>
    </source>
</reference>
<comment type="caution">
    <text evidence="1">The sequence shown here is derived from an EMBL/GenBank/DDBJ whole genome shotgun (WGS) entry which is preliminary data.</text>
</comment>